<dbReference type="Pfam" id="PF14905">
    <property type="entry name" value="OMP_b-brl_3"/>
    <property type="match status" value="1"/>
</dbReference>
<keyword evidence="7" id="KW-1185">Reference proteome</keyword>
<protein>
    <submittedName>
        <fullName evidence="6">TonB-dependent receptor</fullName>
    </submittedName>
</protein>
<dbReference type="OrthoDB" id="905812at2"/>
<comment type="caution">
    <text evidence="6">The sequence shown here is derived from an EMBL/GenBank/DDBJ whole genome shotgun (WGS) entry which is preliminary data.</text>
</comment>
<reference evidence="6 7" key="1">
    <citation type="submission" date="2018-11" db="EMBL/GenBank/DDBJ databases">
        <title>Chitinophaga lutea sp.nov., isolate from arsenic contaminated soil.</title>
        <authorList>
            <person name="Zong Y."/>
        </authorList>
    </citation>
    <scope>NUCLEOTIDE SEQUENCE [LARGE SCALE GENOMIC DNA]</scope>
    <source>
        <strain evidence="6 7">ZY74</strain>
    </source>
</reference>
<feature type="chain" id="PRO_5018151736" evidence="4">
    <location>
        <begin position="25"/>
        <end position="812"/>
    </location>
</feature>
<evidence type="ECO:0000256" key="1">
    <source>
        <dbReference type="ARBA" id="ARBA00004442"/>
    </source>
</evidence>
<evidence type="ECO:0000259" key="5">
    <source>
        <dbReference type="Pfam" id="PF14905"/>
    </source>
</evidence>
<proteinExistence type="predicted"/>
<dbReference type="RefSeq" id="WP_123847787.1">
    <property type="nucleotide sequence ID" value="NZ_RPDH01000002.1"/>
</dbReference>
<name>A0A3N4PJE8_9BACT</name>
<comment type="subcellular location">
    <subcellularLocation>
        <location evidence="1">Cell outer membrane</location>
    </subcellularLocation>
</comment>
<dbReference type="AlphaFoldDB" id="A0A3N4PJE8"/>
<dbReference type="PANTHER" id="PTHR40980:SF4">
    <property type="entry name" value="TONB-DEPENDENT RECEPTOR-LIKE BETA-BARREL DOMAIN-CONTAINING PROTEIN"/>
    <property type="match status" value="1"/>
</dbReference>
<keyword evidence="2" id="KW-0472">Membrane</keyword>
<accession>A0A3N4PJE8</accession>
<dbReference type="Gene3D" id="2.40.170.20">
    <property type="entry name" value="TonB-dependent receptor, beta-barrel domain"/>
    <property type="match status" value="1"/>
</dbReference>
<sequence>MKTTKIRVFLLLMYVTTYVNNLQAQNPVQHYAVKGRLSGQGALQEVVIQLLHPAGKKLVKVEYADSAGNFTFDRIPAGNYIITTQSMGFARYESAPFSHQQHTQLGTIALQPLTTTLREAAVTANRPFIQQRYDKTVLNVSASISAAGSSALEVLEKAPGITIDQNDNIAMRGRQGVQVMIDGKLVPMSGQDLANMLRSMSASQIETIDLITNPSAKYDAAGNSGIIDIRLKKGKSTGTNGNITLSAGQGVYPKLNPSFNFNSKHKKLNVFASYSYNYRRDFNDLTIYRDFYNNKDEITGSINYDNYFKLRVSSHNARVGADYNINRDITVGVSANGIFTNINVGSNSVAQSYDAQHQQTGSFTTLGNNSPARNNGSLNLNYKHTLDTTGRELTADLDYARFSSGELQDYHTAYFDLNMQPSRQPYVLFGDLNGDLRIKSVKADYTQPLRRIGARLEAGLKSSWVTSDNDVKFYNRSNGGDVLDPGKSNQFIYEENINAAYLNASKKWKKLSLQLGLRVENTNASGLQVTTNETFDRNYTQLFPSGYVGYAFNEQHDLGLSLSRRINRPSYRQLNPFKVFLDPLTSSSGNPFINAETTQSVELTHTFRQLYTTKVGFSRTKDNILMVLAPDAEPNSVLQTFRNLALYDYYNISLSVPVTVGKWLSSTNNVVAYYGHYKGNVVNTDLNVSRVAFNINSSNTVTLNPNTSMEVIGTYQSRSYYGFLDVDGYWAVNVGAQRQLWKKKASLKLNVSDVFFTNKTRAVTRLTGYGERFFQLRDTRVLTLSFTYKFGGSQPGARRRTGGAEDEKRRAG</sequence>
<gene>
    <name evidence="6" type="ORF">EGT74_17325</name>
</gene>
<keyword evidence="3" id="KW-0998">Cell outer membrane</keyword>
<evidence type="ECO:0000256" key="3">
    <source>
        <dbReference type="ARBA" id="ARBA00023237"/>
    </source>
</evidence>
<keyword evidence="6" id="KW-0675">Receptor</keyword>
<evidence type="ECO:0000313" key="6">
    <source>
        <dbReference type="EMBL" id="RPE08792.1"/>
    </source>
</evidence>
<organism evidence="6 7">
    <name type="scientific">Chitinophaga lutea</name>
    <dbReference type="NCBI Taxonomy" id="2488634"/>
    <lineage>
        <taxon>Bacteria</taxon>
        <taxon>Pseudomonadati</taxon>
        <taxon>Bacteroidota</taxon>
        <taxon>Chitinophagia</taxon>
        <taxon>Chitinophagales</taxon>
        <taxon>Chitinophagaceae</taxon>
        <taxon>Chitinophaga</taxon>
    </lineage>
</organism>
<evidence type="ECO:0000313" key="7">
    <source>
        <dbReference type="Proteomes" id="UP000278351"/>
    </source>
</evidence>
<dbReference type="SUPFAM" id="SSF56935">
    <property type="entry name" value="Porins"/>
    <property type="match status" value="1"/>
</dbReference>
<dbReference type="EMBL" id="RPDH01000002">
    <property type="protein sequence ID" value="RPE08792.1"/>
    <property type="molecule type" value="Genomic_DNA"/>
</dbReference>
<evidence type="ECO:0000256" key="4">
    <source>
        <dbReference type="SAM" id="SignalP"/>
    </source>
</evidence>
<evidence type="ECO:0000256" key="2">
    <source>
        <dbReference type="ARBA" id="ARBA00023136"/>
    </source>
</evidence>
<feature type="domain" description="Outer membrane protein beta-barrel" evidence="5">
    <location>
        <begin position="384"/>
        <end position="788"/>
    </location>
</feature>
<dbReference type="SUPFAM" id="SSF117074">
    <property type="entry name" value="Hypothetical protein PA1324"/>
    <property type="match status" value="1"/>
</dbReference>
<feature type="signal peptide" evidence="4">
    <location>
        <begin position="1"/>
        <end position="24"/>
    </location>
</feature>
<dbReference type="PANTHER" id="PTHR40980">
    <property type="entry name" value="PLUG DOMAIN-CONTAINING PROTEIN"/>
    <property type="match status" value="1"/>
</dbReference>
<dbReference type="InterPro" id="IPR036942">
    <property type="entry name" value="Beta-barrel_TonB_sf"/>
</dbReference>
<dbReference type="GO" id="GO:0009279">
    <property type="term" value="C:cell outer membrane"/>
    <property type="evidence" value="ECO:0007669"/>
    <property type="project" value="UniProtKB-SubCell"/>
</dbReference>
<dbReference type="Proteomes" id="UP000278351">
    <property type="component" value="Unassembled WGS sequence"/>
</dbReference>
<keyword evidence="4" id="KW-0732">Signal</keyword>
<dbReference type="InterPro" id="IPR037066">
    <property type="entry name" value="Plug_dom_sf"/>
</dbReference>
<dbReference type="Gene3D" id="2.170.130.10">
    <property type="entry name" value="TonB-dependent receptor, plug domain"/>
    <property type="match status" value="1"/>
</dbReference>
<dbReference type="InterPro" id="IPR041700">
    <property type="entry name" value="OMP_b-brl_3"/>
</dbReference>